<feature type="domain" description="Dynein attachment factor N-terminal" evidence="12">
    <location>
        <begin position="5"/>
        <end position="72"/>
    </location>
</feature>
<evidence type="ECO:0000256" key="9">
    <source>
        <dbReference type="ARBA" id="ARBA00023273"/>
    </source>
</evidence>
<keyword evidence="14" id="KW-1185">Reference proteome</keyword>
<dbReference type="EMBL" id="JAIPUX010000521">
    <property type="protein sequence ID" value="KAH0626952.1"/>
    <property type="molecule type" value="Genomic_DNA"/>
</dbReference>
<comment type="subunit">
    <text evidence="4">Homodimer.</text>
</comment>
<keyword evidence="8" id="KW-0969">Cilium</keyword>
<name>A0ABQ7TB74_PHRPL</name>
<evidence type="ECO:0000256" key="3">
    <source>
        <dbReference type="ARBA" id="ARBA00004496"/>
    </source>
</evidence>
<evidence type="ECO:0000256" key="8">
    <source>
        <dbReference type="ARBA" id="ARBA00023069"/>
    </source>
</evidence>
<evidence type="ECO:0000256" key="7">
    <source>
        <dbReference type="ARBA" id="ARBA00022846"/>
    </source>
</evidence>
<proteinExistence type="inferred from homology"/>
<comment type="subcellular location">
    <subcellularLocation>
        <location evidence="2">Cell projection</location>
        <location evidence="2">Cilium</location>
        <location evidence="2">Flagellum</location>
    </subcellularLocation>
    <subcellularLocation>
        <location evidence="3">Cytoplasm</location>
    </subcellularLocation>
</comment>
<dbReference type="Pfam" id="PF13877">
    <property type="entry name" value="RPAP3_C"/>
    <property type="match status" value="1"/>
</dbReference>
<keyword evidence="7" id="KW-0282">Flagellum</keyword>
<evidence type="ECO:0000313" key="14">
    <source>
        <dbReference type="Proteomes" id="UP000826234"/>
    </source>
</evidence>
<dbReference type="InterPro" id="IPR025986">
    <property type="entry name" value="RPAP3-like_C"/>
</dbReference>
<accession>A0ABQ7TB74</accession>
<evidence type="ECO:0008006" key="15">
    <source>
        <dbReference type="Google" id="ProtNLM"/>
    </source>
</evidence>
<feature type="domain" description="RNA-polymerase II-associated protein 3-like C-terminal" evidence="11">
    <location>
        <begin position="96"/>
        <end position="184"/>
    </location>
</feature>
<organism evidence="13 14">
    <name type="scientific">Phrynosoma platyrhinos</name>
    <name type="common">Desert horned lizard</name>
    <dbReference type="NCBI Taxonomy" id="52577"/>
    <lineage>
        <taxon>Eukaryota</taxon>
        <taxon>Metazoa</taxon>
        <taxon>Chordata</taxon>
        <taxon>Craniata</taxon>
        <taxon>Vertebrata</taxon>
        <taxon>Euteleostomi</taxon>
        <taxon>Lepidosauria</taxon>
        <taxon>Squamata</taxon>
        <taxon>Bifurcata</taxon>
        <taxon>Unidentata</taxon>
        <taxon>Episquamata</taxon>
        <taxon>Toxicofera</taxon>
        <taxon>Iguania</taxon>
        <taxon>Phrynosomatidae</taxon>
        <taxon>Phrynosomatinae</taxon>
        <taxon>Phrynosoma</taxon>
    </lineage>
</organism>
<keyword evidence="9" id="KW-0966">Cell projection</keyword>
<evidence type="ECO:0000256" key="1">
    <source>
        <dbReference type="ARBA" id="ARBA00004048"/>
    </source>
</evidence>
<reference evidence="13 14" key="1">
    <citation type="journal article" date="2022" name="Gigascience">
        <title>A chromosome-level genome assembly and annotation of the desert horned lizard, Phrynosoma platyrhinos, provides insight into chromosomal rearrangements among reptiles.</title>
        <authorList>
            <person name="Koochekian N."/>
            <person name="Ascanio A."/>
            <person name="Farleigh K."/>
            <person name="Card D.C."/>
            <person name="Schield D.R."/>
            <person name="Castoe T.A."/>
            <person name="Jezkova T."/>
        </authorList>
    </citation>
    <scope>NUCLEOTIDE SEQUENCE [LARGE SCALE GENOMIC DNA]</scope>
    <source>
        <strain evidence="13">NK-2021</strain>
    </source>
</reference>
<evidence type="ECO:0000259" key="12">
    <source>
        <dbReference type="Pfam" id="PF15867"/>
    </source>
</evidence>
<dbReference type="PANTHER" id="PTHR28572">
    <property type="entry name" value="COILED-COIL DOMAIN-CONTAINING PROTEIN 103"/>
    <property type="match status" value="1"/>
</dbReference>
<dbReference type="PANTHER" id="PTHR28572:SF1">
    <property type="entry name" value="COILED-COIL DOMAIN-CONTAINING PROTEIN 103"/>
    <property type="match status" value="1"/>
</dbReference>
<evidence type="ECO:0000256" key="4">
    <source>
        <dbReference type="ARBA" id="ARBA00011738"/>
    </source>
</evidence>
<evidence type="ECO:0000259" key="11">
    <source>
        <dbReference type="Pfam" id="PF13877"/>
    </source>
</evidence>
<comment type="caution">
    <text evidence="13">The sequence shown here is derived from an EMBL/GenBank/DDBJ whole genome shotgun (WGS) entry which is preliminary data.</text>
</comment>
<evidence type="ECO:0000256" key="2">
    <source>
        <dbReference type="ARBA" id="ARBA00004230"/>
    </source>
</evidence>
<gene>
    <name evidence="13" type="ORF">JD844_002270</name>
</gene>
<sequence>MEGMIDFRALEKELEQAIASDEKYKRENDAKFRAVRQKVASYEEFRDIVRASHLKPLEKMDKMGSKRSLLWNSCALKSNCKQESDVELPQELEQLPATSAEFYRDWRRCMKSSQQRYQLLLQLGPQTLGHIFQTDLAFGLLGEFLAVLKENVCIKDQNSVLEILESFAGTKRFGLNIELLSEQEWEVCRELFKKLQKMNLSSGDSVEFSCASNEGSMAPAHIHCQADGPAEGKLRKLIQLYQLS</sequence>
<evidence type="ECO:0000313" key="13">
    <source>
        <dbReference type="EMBL" id="KAH0626952.1"/>
    </source>
</evidence>
<protein>
    <recommendedName>
        <fullName evidence="15">Coiled-coil domain-containing protein 103</fullName>
    </recommendedName>
</protein>
<comment type="similarity">
    <text evidence="10">Belongs to the DNAAF19/PR46b family.</text>
</comment>
<dbReference type="Pfam" id="PF15867">
    <property type="entry name" value="Dynein_attach_N"/>
    <property type="match status" value="1"/>
</dbReference>
<dbReference type="Proteomes" id="UP000826234">
    <property type="component" value="Unassembled WGS sequence"/>
</dbReference>
<dbReference type="InterPro" id="IPR031733">
    <property type="entry name" value="Dynein_attach_N"/>
</dbReference>
<keyword evidence="6" id="KW-0970">Cilium biogenesis/degradation</keyword>
<evidence type="ECO:0000256" key="5">
    <source>
        <dbReference type="ARBA" id="ARBA00022490"/>
    </source>
</evidence>
<dbReference type="InterPro" id="IPR042422">
    <property type="entry name" value="CC103"/>
</dbReference>
<keyword evidence="5" id="KW-0963">Cytoplasm</keyword>
<comment type="function">
    <text evidence="1">Dynein-attachment factor required for cilia motility.</text>
</comment>
<evidence type="ECO:0000256" key="6">
    <source>
        <dbReference type="ARBA" id="ARBA00022794"/>
    </source>
</evidence>
<evidence type="ECO:0000256" key="10">
    <source>
        <dbReference type="ARBA" id="ARBA00049986"/>
    </source>
</evidence>